<gene>
    <name evidence="4" type="ORF">GGP45_001182</name>
</gene>
<dbReference type="InterPro" id="IPR011765">
    <property type="entry name" value="Pept_M16_N"/>
</dbReference>
<dbReference type="Gene3D" id="3.30.830.10">
    <property type="entry name" value="Metalloenzyme, LuxS/M16 peptidase-like"/>
    <property type="match status" value="2"/>
</dbReference>
<name>A0A9X2V3S5_9BACT</name>
<organism evidence="4 5">
    <name type="scientific">Salinibacter ruber</name>
    <dbReference type="NCBI Taxonomy" id="146919"/>
    <lineage>
        <taxon>Bacteria</taxon>
        <taxon>Pseudomonadati</taxon>
        <taxon>Rhodothermota</taxon>
        <taxon>Rhodothermia</taxon>
        <taxon>Rhodothermales</taxon>
        <taxon>Salinibacteraceae</taxon>
        <taxon>Salinibacter</taxon>
    </lineage>
</organism>
<dbReference type="Pfam" id="PF00675">
    <property type="entry name" value="Peptidase_M16"/>
    <property type="match status" value="1"/>
</dbReference>
<evidence type="ECO:0000259" key="2">
    <source>
        <dbReference type="Pfam" id="PF00675"/>
    </source>
</evidence>
<comment type="caution">
    <text evidence="4">The sequence shown here is derived from an EMBL/GenBank/DDBJ whole genome shotgun (WGS) entry which is preliminary data.</text>
</comment>
<proteinExistence type="predicted"/>
<dbReference type="RefSeq" id="WP_240333071.1">
    <property type="nucleotide sequence ID" value="NZ_CP030357.1"/>
</dbReference>
<dbReference type="EMBL" id="JANUBL010000002">
    <property type="protein sequence ID" value="MCS4120840.1"/>
    <property type="molecule type" value="Genomic_DNA"/>
</dbReference>
<protein>
    <submittedName>
        <fullName evidence="4">Zn-dependent peptidase/outer membrane lipoprotein-sorting protein</fullName>
    </submittedName>
</protein>
<keyword evidence="4" id="KW-0449">Lipoprotein</keyword>
<dbReference type="AlphaFoldDB" id="A0A9X2V3S5"/>
<dbReference type="PANTHER" id="PTHR11851">
    <property type="entry name" value="METALLOPROTEASE"/>
    <property type="match status" value="1"/>
</dbReference>
<reference evidence="4" key="1">
    <citation type="submission" date="2022-08" db="EMBL/GenBank/DDBJ databases">
        <title>Genomic Encyclopedia of Type Strains, Phase V (KMG-V): Genome sequencing to study the core and pangenomes of soil and plant-associated prokaryotes.</title>
        <authorList>
            <person name="Whitman W."/>
        </authorList>
    </citation>
    <scope>NUCLEOTIDE SEQUENCE</scope>
    <source>
        <strain evidence="4">SP3026</strain>
    </source>
</reference>
<dbReference type="InterPro" id="IPR050361">
    <property type="entry name" value="MPP/UQCRC_Complex"/>
</dbReference>
<dbReference type="GO" id="GO:0046872">
    <property type="term" value="F:metal ion binding"/>
    <property type="evidence" value="ECO:0007669"/>
    <property type="project" value="InterPro"/>
</dbReference>
<feature type="domain" description="Peptidase M16 C-terminal" evidence="3">
    <location>
        <begin position="222"/>
        <end position="401"/>
    </location>
</feature>
<accession>A0A9X2V3S5</accession>
<feature type="domain" description="Peptidase M16 N-terminal" evidence="2">
    <location>
        <begin position="71"/>
        <end position="197"/>
    </location>
</feature>
<evidence type="ECO:0000313" key="4">
    <source>
        <dbReference type="EMBL" id="MCS4120840.1"/>
    </source>
</evidence>
<evidence type="ECO:0000259" key="3">
    <source>
        <dbReference type="Pfam" id="PF05193"/>
    </source>
</evidence>
<dbReference type="SUPFAM" id="SSF63411">
    <property type="entry name" value="LuxS/MPP-like metallohydrolase"/>
    <property type="match status" value="2"/>
</dbReference>
<dbReference type="Proteomes" id="UP001155144">
    <property type="component" value="Unassembled WGS sequence"/>
</dbReference>
<dbReference type="InterPro" id="IPR011249">
    <property type="entry name" value="Metalloenz_LuxS/M16"/>
</dbReference>
<evidence type="ECO:0000313" key="5">
    <source>
        <dbReference type="Proteomes" id="UP001155144"/>
    </source>
</evidence>
<dbReference type="InterPro" id="IPR007863">
    <property type="entry name" value="Peptidase_M16_C"/>
</dbReference>
<keyword evidence="1" id="KW-0732">Signal</keyword>
<dbReference type="Pfam" id="PF05193">
    <property type="entry name" value="Peptidase_M16_C"/>
    <property type="match status" value="1"/>
</dbReference>
<dbReference type="PANTHER" id="PTHR11851:SF225">
    <property type="entry name" value="NON-PEPTIDASE HOMOLOG YMXG"/>
    <property type="match status" value="1"/>
</dbReference>
<sequence length="737" mass="80620">MDRFSPTRLLSVMALGLLLVGLGALHPASAQETDIQTADYDVTELTYPELRDFDVPEPERVELDNGMTIFLLEDPELPQVNATAQVGVGSVYEPAEKRGLASITGTVMRTGGTESMAPDSLNTVLENIAATVETSIGETSGSAYMSTLSDHVDTVLPIFAEVLRRPAFAEDRVQQAKSQVKSGISRRNDNVGSIVSREFDKILYGEDSPYARTPELYTVDRVQRQDLVDFHDQYFHPNNVILSVWGDFDADQMEQTLREQFGNWEAAADFEPPTPPEPDAERAHSVNFVSKNDVNQSNIRMGHPGELTRRSDDYASVQMMNEVLSGGFSGRLFQQVRREKGLAYSVGGAYTAGYNRPGRFYAGVASQSASTVEATNAVMTEVERMREEPPTEEELGLAKDSYLNSFVFNFDSEREILGRRATYEYYDYPADFLQQTRNAIEEVTPDDVLSAAQTYLHPDESHILIVGNGDQFSEDLSTLSQDGTVDTLDISIPREAPGADEADMTAAEEEAAMAGQKMMASAKEALGGSAFDQIQNMRVVTKQQGTESTLVVRLPDQLRTEVSTAMGNITVVNDGETMKMKTPQGTRTAPPSARGQIMGQLWRSLPYLMANLDHDGLTVTAQGDTTVEGTSYQQARVKPPAGPEYTLYLSAETMRPERLTLEQTNPQTGQQVQVTQTFTDFRTVSGVRLPFTTETVQSTGDGENTVTATIQSLDINADLEDGLFTLGSSSGGGGASQ</sequence>
<feature type="chain" id="PRO_5040768585" evidence="1">
    <location>
        <begin position="31"/>
        <end position="737"/>
    </location>
</feature>
<feature type="signal peptide" evidence="1">
    <location>
        <begin position="1"/>
        <end position="30"/>
    </location>
</feature>
<evidence type="ECO:0000256" key="1">
    <source>
        <dbReference type="SAM" id="SignalP"/>
    </source>
</evidence>